<feature type="transmembrane region" description="Helical" evidence="1">
    <location>
        <begin position="7"/>
        <end position="24"/>
    </location>
</feature>
<feature type="transmembrane region" description="Helical" evidence="1">
    <location>
        <begin position="95"/>
        <end position="120"/>
    </location>
</feature>
<accession>A0A151UA74</accession>
<evidence type="ECO:0008006" key="4">
    <source>
        <dbReference type="Google" id="ProtNLM"/>
    </source>
</evidence>
<feature type="transmembrane region" description="Helical" evidence="1">
    <location>
        <begin position="36"/>
        <end position="54"/>
    </location>
</feature>
<dbReference type="STRING" id="3821.A0A151UA74"/>
<gene>
    <name evidence="2" type="ORF">KK1_020440</name>
</gene>
<keyword evidence="3" id="KW-1185">Reference proteome</keyword>
<dbReference type="Proteomes" id="UP000075243">
    <property type="component" value="Chromosome 1"/>
</dbReference>
<dbReference type="EMBL" id="CM003603">
    <property type="protein sequence ID" value="KYP76207.1"/>
    <property type="molecule type" value="Genomic_DNA"/>
</dbReference>
<feature type="transmembrane region" description="Helical" evidence="1">
    <location>
        <begin position="66"/>
        <end position="89"/>
    </location>
</feature>
<reference evidence="2 3" key="1">
    <citation type="journal article" date="2012" name="Nat. Biotechnol.">
        <title>Draft genome sequence of pigeonpea (Cajanus cajan), an orphan legume crop of resource-poor farmers.</title>
        <authorList>
            <person name="Varshney R.K."/>
            <person name="Chen W."/>
            <person name="Li Y."/>
            <person name="Bharti A.K."/>
            <person name="Saxena R.K."/>
            <person name="Schlueter J.A."/>
            <person name="Donoghue M.T."/>
            <person name="Azam S."/>
            <person name="Fan G."/>
            <person name="Whaley A.M."/>
            <person name="Farmer A.D."/>
            <person name="Sheridan J."/>
            <person name="Iwata A."/>
            <person name="Tuteja R."/>
            <person name="Penmetsa R.V."/>
            <person name="Wu W."/>
            <person name="Upadhyaya H.D."/>
            <person name="Yang S.P."/>
            <person name="Shah T."/>
            <person name="Saxena K.B."/>
            <person name="Michael T."/>
            <person name="McCombie W.R."/>
            <person name="Yang B."/>
            <person name="Zhang G."/>
            <person name="Yang H."/>
            <person name="Wang J."/>
            <person name="Spillane C."/>
            <person name="Cook D.R."/>
            <person name="May G.D."/>
            <person name="Xu X."/>
            <person name="Jackson S.A."/>
        </authorList>
    </citation>
    <scope>NUCLEOTIDE SEQUENCE [LARGE SCALE GENOMIC DNA]</scope>
    <source>
        <strain evidence="3">cv. Asha</strain>
    </source>
</reference>
<sequence>MNMHKAYLVVMTLELACIGIKYGGGVSETNPFQPSTPTPTVMLFLTAMFSHVLASTADITNQTIIITFHVSGIIGCEALLQILLVHFLWYSIINLILLLLASLCFFNYITHLLTCFFNCITPSNADPMPNMELKQPQAQV</sequence>
<protein>
    <recommendedName>
        <fullName evidence="4">Transmembrane protein</fullName>
    </recommendedName>
</protein>
<evidence type="ECO:0000256" key="1">
    <source>
        <dbReference type="SAM" id="Phobius"/>
    </source>
</evidence>
<dbReference type="AlphaFoldDB" id="A0A151UA74"/>
<proteinExistence type="predicted"/>
<name>A0A151UA74_CAJCA</name>
<evidence type="ECO:0000313" key="2">
    <source>
        <dbReference type="EMBL" id="KYP76207.1"/>
    </source>
</evidence>
<dbReference type="Gramene" id="C.cajan_19853.t">
    <property type="protein sequence ID" value="C.cajan_19853.t.cds1"/>
    <property type="gene ID" value="C.cajan_19853"/>
</dbReference>
<keyword evidence="1" id="KW-0812">Transmembrane</keyword>
<keyword evidence="1" id="KW-0472">Membrane</keyword>
<keyword evidence="1" id="KW-1133">Transmembrane helix</keyword>
<dbReference type="OMA" id="PNSEQHE"/>
<organism evidence="2 3">
    <name type="scientific">Cajanus cajan</name>
    <name type="common">Pigeon pea</name>
    <name type="synonym">Cajanus indicus</name>
    <dbReference type="NCBI Taxonomy" id="3821"/>
    <lineage>
        <taxon>Eukaryota</taxon>
        <taxon>Viridiplantae</taxon>
        <taxon>Streptophyta</taxon>
        <taxon>Embryophyta</taxon>
        <taxon>Tracheophyta</taxon>
        <taxon>Spermatophyta</taxon>
        <taxon>Magnoliopsida</taxon>
        <taxon>eudicotyledons</taxon>
        <taxon>Gunneridae</taxon>
        <taxon>Pentapetalae</taxon>
        <taxon>rosids</taxon>
        <taxon>fabids</taxon>
        <taxon>Fabales</taxon>
        <taxon>Fabaceae</taxon>
        <taxon>Papilionoideae</taxon>
        <taxon>50 kb inversion clade</taxon>
        <taxon>NPAAA clade</taxon>
        <taxon>indigoferoid/millettioid clade</taxon>
        <taxon>Phaseoleae</taxon>
        <taxon>Cajanus</taxon>
    </lineage>
</organism>
<evidence type="ECO:0000313" key="3">
    <source>
        <dbReference type="Proteomes" id="UP000075243"/>
    </source>
</evidence>